<organism evidence="3 4">
    <name type="scientific">Oleiphilus messinensis</name>
    <dbReference type="NCBI Taxonomy" id="141451"/>
    <lineage>
        <taxon>Bacteria</taxon>
        <taxon>Pseudomonadati</taxon>
        <taxon>Pseudomonadota</taxon>
        <taxon>Gammaproteobacteria</taxon>
        <taxon>Oceanospirillales</taxon>
        <taxon>Oleiphilaceae</taxon>
        <taxon>Oleiphilus</taxon>
    </lineage>
</organism>
<reference evidence="3 4" key="1">
    <citation type="submission" date="2017-05" db="EMBL/GenBank/DDBJ databases">
        <title>Genomic insights into alkan degradation activity of Oleiphilus messinensis.</title>
        <authorList>
            <person name="Kozyavkin S.A."/>
            <person name="Slesarev A.I."/>
            <person name="Golyshin P.N."/>
            <person name="Korzhenkov A."/>
            <person name="Golyshina O.N."/>
            <person name="Toshchakov S.V."/>
        </authorList>
    </citation>
    <scope>NUCLEOTIDE SEQUENCE [LARGE SCALE GENOMIC DNA]</scope>
    <source>
        <strain evidence="3 4">ME102</strain>
    </source>
</reference>
<dbReference type="FunFam" id="3.40.50.720:FF:000338">
    <property type="entry name" value="3-oxoacyl-ACP reductase FabG"/>
    <property type="match status" value="1"/>
</dbReference>
<dbReference type="PROSITE" id="PS00061">
    <property type="entry name" value="ADH_SHORT"/>
    <property type="match status" value="1"/>
</dbReference>
<evidence type="ECO:0000259" key="2">
    <source>
        <dbReference type="SMART" id="SM00822"/>
    </source>
</evidence>
<sequence>MTDYYHKVANSSVGRSVVNALNLPAPMILERSDSAKTELMDGKYLVGSAANGQFGKAIIDALSSASSNPGQVVYAANAAFLKDAFGAAKGAAIKLETLPETDRFKGLIFDASGITNSTELRAVYDFFHPTIRNVAKCGRIIVIGLTPEQCDPQQATAQKALEGFVRSVAKEVGKKGATAQLVYADQILTSNSGAGDYLASTLAFLASAKSAYVDAQVIRVKEGGKLAATDNANAPLAGKVALVTGASRGIGEAIANVLARDGAKVVCLDVPQAEEGLKQVASQIGGEALALDITAQDAPEVIAKYFQEKHKGLDIIVHNAGVTRDKTLGRMKEHFWDVLMNINLIAIENINAKLLQDSVINDNGRIIGVASISGIAGNFGQTNYGASKAGVIGYVESMAPLLKKGITINAVAPGFIETQMTAAIPFTIREAGRRMNSLSQGGQPRDVAETIAYYAHPGSQGVTGNVVRVCGQSLIGK</sequence>
<dbReference type="Proteomes" id="UP000196027">
    <property type="component" value="Chromosome"/>
</dbReference>
<dbReference type="InterPro" id="IPR002347">
    <property type="entry name" value="SDR_fam"/>
</dbReference>
<dbReference type="InterPro" id="IPR020904">
    <property type="entry name" value="Sc_DH/Rdtase_CS"/>
</dbReference>
<feature type="domain" description="Ketoreductase" evidence="2">
    <location>
        <begin position="239"/>
        <end position="414"/>
    </location>
</feature>
<dbReference type="AlphaFoldDB" id="A0A1Y0ICV4"/>
<name>A0A1Y0ICV4_9GAMM</name>
<dbReference type="RefSeq" id="WP_087463155.1">
    <property type="nucleotide sequence ID" value="NZ_CP021425.1"/>
</dbReference>
<keyword evidence="4" id="KW-1185">Reference proteome</keyword>
<dbReference type="NCBIfam" id="NF006110">
    <property type="entry name" value="PRK08261.1"/>
    <property type="match status" value="1"/>
</dbReference>
<evidence type="ECO:0000313" key="3">
    <source>
        <dbReference type="EMBL" id="ARU58368.1"/>
    </source>
</evidence>
<dbReference type="EMBL" id="CP021425">
    <property type="protein sequence ID" value="ARU58368.1"/>
    <property type="molecule type" value="Genomic_DNA"/>
</dbReference>
<dbReference type="PRINTS" id="PR00081">
    <property type="entry name" value="GDHRDH"/>
</dbReference>
<dbReference type="KEGG" id="ome:OLMES_4371"/>
<evidence type="ECO:0000313" key="4">
    <source>
        <dbReference type="Proteomes" id="UP000196027"/>
    </source>
</evidence>
<dbReference type="SUPFAM" id="SSF51735">
    <property type="entry name" value="NAD(P)-binding Rossmann-fold domains"/>
    <property type="match status" value="2"/>
</dbReference>
<protein>
    <submittedName>
        <fullName evidence="3">3-oxoacyl-(Acyl-carrier-protein) reductase</fullName>
    </submittedName>
</protein>
<dbReference type="OrthoDB" id="9804774at2"/>
<gene>
    <name evidence="3" type="ORF">OLMES_4371</name>
</gene>
<evidence type="ECO:0000256" key="1">
    <source>
        <dbReference type="ARBA" id="ARBA00006484"/>
    </source>
</evidence>
<dbReference type="PRINTS" id="PR00080">
    <property type="entry name" value="SDRFAMILY"/>
</dbReference>
<dbReference type="InterPro" id="IPR036291">
    <property type="entry name" value="NAD(P)-bd_dom_sf"/>
</dbReference>
<dbReference type="PANTHER" id="PTHR42760:SF78">
    <property type="entry name" value="3-OXOACYL-[ACYL-CARRIER-PROTEIN] REDUCTASE [NADH]"/>
    <property type="match status" value="1"/>
</dbReference>
<dbReference type="SMART" id="SM00822">
    <property type="entry name" value="PKS_KR"/>
    <property type="match status" value="1"/>
</dbReference>
<dbReference type="GO" id="GO:0016616">
    <property type="term" value="F:oxidoreductase activity, acting on the CH-OH group of donors, NAD or NADP as acceptor"/>
    <property type="evidence" value="ECO:0007669"/>
    <property type="project" value="TreeGrafter"/>
</dbReference>
<dbReference type="PANTHER" id="PTHR42760">
    <property type="entry name" value="SHORT-CHAIN DEHYDROGENASES/REDUCTASES FAMILY MEMBER"/>
    <property type="match status" value="1"/>
</dbReference>
<dbReference type="InterPro" id="IPR057326">
    <property type="entry name" value="KR_dom"/>
</dbReference>
<comment type="similarity">
    <text evidence="1">Belongs to the short-chain dehydrogenases/reductases (SDR) family.</text>
</comment>
<accession>A0A1Y0ICV4</accession>
<dbReference type="Pfam" id="PF13561">
    <property type="entry name" value="adh_short_C2"/>
    <property type="match status" value="1"/>
</dbReference>
<proteinExistence type="inferred from homology"/>
<dbReference type="Gene3D" id="3.40.50.720">
    <property type="entry name" value="NAD(P)-binding Rossmann-like Domain"/>
    <property type="match status" value="2"/>
</dbReference>